<comment type="caution">
    <text evidence="1">The sequence shown here is derived from an EMBL/GenBank/DDBJ whole genome shotgun (WGS) entry which is preliminary data.</text>
</comment>
<accession>A0A5W4PXJ5</accession>
<dbReference type="EMBL" id="AAHJPS010000001">
    <property type="protein sequence ID" value="EBW9188146.1"/>
    <property type="molecule type" value="Genomic_DNA"/>
</dbReference>
<organism evidence="1">
    <name type="scientific">Salmonella enteritidis</name>
    <dbReference type="NCBI Taxonomy" id="149539"/>
    <lineage>
        <taxon>Bacteria</taxon>
        <taxon>Pseudomonadati</taxon>
        <taxon>Pseudomonadota</taxon>
        <taxon>Gammaproteobacteria</taxon>
        <taxon>Enterobacterales</taxon>
        <taxon>Enterobacteriaceae</taxon>
        <taxon>Salmonella</taxon>
    </lineage>
</organism>
<dbReference type="AlphaFoldDB" id="A0A5W4PXJ5"/>
<sequence>MFSIIQQVQAVEEWFRKTDIYQQKATERQLVKYYVTLGRISAGVDELDNLKVAAGIGESIWTFAALLHLGPHSNFGDIIVPLSDALSVRTTTGTKEGQLQQLMLIAVEAVSVVLREPEHDPKSYSALLRKLMRQYQLLACRCGLEFDRVVFNGHRKLVKTPETLSTLGELLKATLPLPDDDLAKQTYQAVYKTNESVHDIIVNCLLATSNDLQTEHNGEVAMPQLLLRMEDIMNEKLQELLKAHFEPWIVRKQMLFNRNPRVDVKFDGNAVNICANDDLRDILNLLKGETKPV</sequence>
<protein>
    <submittedName>
        <fullName evidence="1">Uncharacterized protein</fullName>
    </submittedName>
</protein>
<proteinExistence type="predicted"/>
<gene>
    <name evidence="1" type="ORF">BZT14_00540</name>
</gene>
<evidence type="ECO:0000313" key="1">
    <source>
        <dbReference type="EMBL" id="EBW9188146.1"/>
    </source>
</evidence>
<reference evidence="1" key="1">
    <citation type="submission" date="2018-08" db="EMBL/GenBank/DDBJ databases">
        <authorList>
            <person name="Ashton P.M."/>
            <person name="Dallman T."/>
            <person name="Nair S."/>
            <person name="De Pinna E."/>
            <person name="Peters T."/>
            <person name="Grant K."/>
        </authorList>
    </citation>
    <scope>NUCLEOTIDE SEQUENCE</scope>
    <source>
        <strain evidence="1">126847</strain>
    </source>
</reference>
<name>A0A5W4PXJ5_SALEN</name>